<keyword evidence="1" id="KW-0732">Signal</keyword>
<proteinExistence type="predicted"/>
<reference evidence="3" key="1">
    <citation type="submission" date="2020-11" db="EMBL/GenBank/DDBJ databases">
        <authorList>
            <consortium name="DOE Joint Genome Institute"/>
            <person name="Ahrendt S."/>
            <person name="Riley R."/>
            <person name="Andreopoulos W."/>
            <person name="LaButti K."/>
            <person name="Pangilinan J."/>
            <person name="Ruiz-duenas F.J."/>
            <person name="Barrasa J.M."/>
            <person name="Sanchez-Garcia M."/>
            <person name="Camarero S."/>
            <person name="Miyauchi S."/>
            <person name="Serrano A."/>
            <person name="Linde D."/>
            <person name="Babiker R."/>
            <person name="Drula E."/>
            <person name="Ayuso-Fernandez I."/>
            <person name="Pacheco R."/>
            <person name="Padilla G."/>
            <person name="Ferreira P."/>
            <person name="Barriuso J."/>
            <person name="Kellner H."/>
            <person name="Castanera R."/>
            <person name="Alfaro M."/>
            <person name="Ramirez L."/>
            <person name="Pisabarro A.G."/>
            <person name="Kuo A."/>
            <person name="Tritt A."/>
            <person name="Lipzen A."/>
            <person name="He G."/>
            <person name="Yan M."/>
            <person name="Ng V."/>
            <person name="Cullen D."/>
            <person name="Martin F."/>
            <person name="Rosso M.-N."/>
            <person name="Henrissat B."/>
            <person name="Hibbett D."/>
            <person name="Martinez A.T."/>
            <person name="Grigoriev I.V."/>
        </authorList>
    </citation>
    <scope>NUCLEOTIDE SEQUENCE</scope>
    <source>
        <strain evidence="3">AH 44721</strain>
    </source>
</reference>
<accession>A0A9P5TLQ2</accession>
<gene>
    <name evidence="3" type="ORF">CPB84DRAFT_1780143</name>
</gene>
<dbReference type="InterPro" id="IPR000719">
    <property type="entry name" value="Prot_kinase_dom"/>
</dbReference>
<dbReference type="OrthoDB" id="3224178at2759"/>
<dbReference type="AlphaFoldDB" id="A0A9P5TLQ2"/>
<dbReference type="Proteomes" id="UP000724874">
    <property type="component" value="Unassembled WGS sequence"/>
</dbReference>
<feature type="signal peptide" evidence="1">
    <location>
        <begin position="1"/>
        <end position="18"/>
    </location>
</feature>
<organism evidence="3 4">
    <name type="scientific">Gymnopilus junonius</name>
    <name type="common">Spectacular rustgill mushroom</name>
    <name type="synonym">Gymnopilus spectabilis subsp. junonius</name>
    <dbReference type="NCBI Taxonomy" id="109634"/>
    <lineage>
        <taxon>Eukaryota</taxon>
        <taxon>Fungi</taxon>
        <taxon>Dikarya</taxon>
        <taxon>Basidiomycota</taxon>
        <taxon>Agaricomycotina</taxon>
        <taxon>Agaricomycetes</taxon>
        <taxon>Agaricomycetidae</taxon>
        <taxon>Agaricales</taxon>
        <taxon>Agaricineae</taxon>
        <taxon>Hymenogastraceae</taxon>
        <taxon>Gymnopilus</taxon>
    </lineage>
</organism>
<name>A0A9P5TLQ2_GYMJU</name>
<dbReference type="Gene3D" id="1.10.510.10">
    <property type="entry name" value="Transferase(Phosphotransferase) domain 1"/>
    <property type="match status" value="1"/>
</dbReference>
<dbReference type="Gene3D" id="3.30.200.20">
    <property type="entry name" value="Phosphorylase Kinase, domain 1"/>
    <property type="match status" value="1"/>
</dbReference>
<dbReference type="GO" id="GO:0004672">
    <property type="term" value="F:protein kinase activity"/>
    <property type="evidence" value="ECO:0007669"/>
    <property type="project" value="InterPro"/>
</dbReference>
<evidence type="ECO:0000313" key="4">
    <source>
        <dbReference type="Proteomes" id="UP000724874"/>
    </source>
</evidence>
<dbReference type="SUPFAM" id="SSF56112">
    <property type="entry name" value="Protein kinase-like (PK-like)"/>
    <property type="match status" value="1"/>
</dbReference>
<dbReference type="EMBL" id="JADNYJ010000052">
    <property type="protein sequence ID" value="KAF8899593.1"/>
    <property type="molecule type" value="Genomic_DNA"/>
</dbReference>
<protein>
    <recommendedName>
        <fullName evidence="2">Protein kinase domain-containing protein</fullName>
    </recommendedName>
</protein>
<dbReference type="InterPro" id="IPR011009">
    <property type="entry name" value="Kinase-like_dom_sf"/>
</dbReference>
<comment type="caution">
    <text evidence="3">The sequence shown here is derived from an EMBL/GenBank/DDBJ whole genome shotgun (WGS) entry which is preliminary data.</text>
</comment>
<feature type="chain" id="PRO_5040418184" description="Protein kinase domain-containing protein" evidence="1">
    <location>
        <begin position="19"/>
        <end position="388"/>
    </location>
</feature>
<evidence type="ECO:0000313" key="3">
    <source>
        <dbReference type="EMBL" id="KAF8899593.1"/>
    </source>
</evidence>
<dbReference type="GO" id="GO:0005524">
    <property type="term" value="F:ATP binding"/>
    <property type="evidence" value="ECO:0007669"/>
    <property type="project" value="InterPro"/>
</dbReference>
<evidence type="ECO:0000259" key="2">
    <source>
        <dbReference type="SMART" id="SM00220"/>
    </source>
</evidence>
<dbReference type="SMART" id="SM00220">
    <property type="entry name" value="S_TKc"/>
    <property type="match status" value="1"/>
</dbReference>
<keyword evidence="4" id="KW-1185">Reference proteome</keyword>
<feature type="domain" description="Protein kinase" evidence="2">
    <location>
        <begin position="124"/>
        <end position="354"/>
    </location>
</feature>
<sequence length="388" mass="45299">MSVWLVFTLCGVLSLLAAMHLQQKFRTLKLDSSWERLIWTWRLNRSGYSFPQVMDDWINEEFEPSKQEAIMNTWDFLRPFFTTRGYTLYKRRNLVLTPETFPKPTALQSYPYARRVASDSALTIHMISTRVWGARDKSGRDVIIKLVSEASTPSDELKALRFLNNKEMRSDPRNHTIPMLELLKFDNFIFAVMPKWDYAVVPDFSMVSELMEFAKAMLEVLEFLHEHHIAHGDLISQNIGMNVLYTRHDFPKGLRNPGEVRYAVYDFDNTLLFPSNVEKENIQVTRSIVFEFGPNPSGPYNPFKADVLQLGMTLQTRIRHIEDTVPEIGPFFDYMLDSDEAKRPTARDAHMRFLEIYRGLSSAQLEAEVTYHLWKNGKRIRKRNLLAT</sequence>
<evidence type="ECO:0000256" key="1">
    <source>
        <dbReference type="SAM" id="SignalP"/>
    </source>
</evidence>